<evidence type="ECO:0000313" key="1">
    <source>
        <dbReference type="EMBL" id="KAI5682084.1"/>
    </source>
</evidence>
<dbReference type="Proteomes" id="UP001060085">
    <property type="component" value="Linkage Group LG01"/>
</dbReference>
<sequence length="140" mass="15957">MPRKKRGKLVVFDPELELSLWSAYCALRLETANNNTIIAVEKMEEGQEYIILADARMQSMEAIQWNQEASIHNLENRIRQLAKMISEKTLGALPSNTEKNPREHAKAVTLRSGKELVDMPPILVDKEKENVTSPFFFESG</sequence>
<proteinExistence type="predicted"/>
<dbReference type="EMBL" id="CM044701">
    <property type="protein sequence ID" value="KAI5682084.1"/>
    <property type="molecule type" value="Genomic_DNA"/>
</dbReference>
<name>A0ACC0CAV3_CATRO</name>
<evidence type="ECO:0000313" key="2">
    <source>
        <dbReference type="Proteomes" id="UP001060085"/>
    </source>
</evidence>
<keyword evidence="2" id="KW-1185">Reference proteome</keyword>
<organism evidence="1 2">
    <name type="scientific">Catharanthus roseus</name>
    <name type="common">Madagascar periwinkle</name>
    <name type="synonym">Vinca rosea</name>
    <dbReference type="NCBI Taxonomy" id="4058"/>
    <lineage>
        <taxon>Eukaryota</taxon>
        <taxon>Viridiplantae</taxon>
        <taxon>Streptophyta</taxon>
        <taxon>Embryophyta</taxon>
        <taxon>Tracheophyta</taxon>
        <taxon>Spermatophyta</taxon>
        <taxon>Magnoliopsida</taxon>
        <taxon>eudicotyledons</taxon>
        <taxon>Gunneridae</taxon>
        <taxon>Pentapetalae</taxon>
        <taxon>asterids</taxon>
        <taxon>lamiids</taxon>
        <taxon>Gentianales</taxon>
        <taxon>Apocynaceae</taxon>
        <taxon>Rauvolfioideae</taxon>
        <taxon>Vinceae</taxon>
        <taxon>Catharanthinae</taxon>
        <taxon>Catharanthus</taxon>
    </lineage>
</organism>
<reference evidence="2" key="1">
    <citation type="journal article" date="2023" name="Nat. Plants">
        <title>Single-cell RNA sequencing provides a high-resolution roadmap for understanding the multicellular compartmentation of specialized metabolism.</title>
        <authorList>
            <person name="Sun S."/>
            <person name="Shen X."/>
            <person name="Li Y."/>
            <person name="Li Y."/>
            <person name="Wang S."/>
            <person name="Li R."/>
            <person name="Zhang H."/>
            <person name="Shen G."/>
            <person name="Guo B."/>
            <person name="Wei J."/>
            <person name="Xu J."/>
            <person name="St-Pierre B."/>
            <person name="Chen S."/>
            <person name="Sun C."/>
        </authorList>
    </citation>
    <scope>NUCLEOTIDE SEQUENCE [LARGE SCALE GENOMIC DNA]</scope>
</reference>
<accession>A0ACC0CAV3</accession>
<gene>
    <name evidence="1" type="ORF">M9H77_03312</name>
</gene>
<protein>
    <submittedName>
        <fullName evidence="1">Uncharacterized protein</fullName>
    </submittedName>
</protein>
<comment type="caution">
    <text evidence="1">The sequence shown here is derived from an EMBL/GenBank/DDBJ whole genome shotgun (WGS) entry which is preliminary data.</text>
</comment>